<dbReference type="PANTHER" id="PTHR43037:SF1">
    <property type="entry name" value="BLL1128 PROTEIN"/>
    <property type="match status" value="1"/>
</dbReference>
<dbReference type="RefSeq" id="WP_145027578.1">
    <property type="nucleotide sequence ID" value="NZ_CP036271.1"/>
</dbReference>
<organism evidence="3 4">
    <name type="scientific">Caulifigura coniformis</name>
    <dbReference type="NCBI Taxonomy" id="2527983"/>
    <lineage>
        <taxon>Bacteria</taxon>
        <taxon>Pseudomonadati</taxon>
        <taxon>Planctomycetota</taxon>
        <taxon>Planctomycetia</taxon>
        <taxon>Planctomycetales</taxon>
        <taxon>Planctomycetaceae</taxon>
        <taxon>Caulifigura</taxon>
    </lineage>
</organism>
<feature type="chain" id="PRO_5022222124" evidence="2">
    <location>
        <begin position="20"/>
        <end position="423"/>
    </location>
</feature>
<sequence length="423" mass="45757" precursor="true">MAVRCVLLLALAIACTGCGGPPSGEQPFLTRTYRTADGSTAHYVLFVPPNRDPAEKLPVILFLNGWGENGNDGLRQISNNFGGDMWRMRAWFPFLAVCPQCTYNAEWTPGSKNAELALGVLDEAIREFNGDPDRVSLTGASTGGTGALNIAVANPDRFAAAFPISTAIHISPQAIPGRPLPIWNFFNAGDSSILVREARTARKRQYEAGMSPLVTEFNQGGHNAWDAAYSSPALYEWLLQQKRGQSDPFAPYRFLAPQKGIAEWTSEEGSHWLADGDEFIAPPGDSRRELTSPAFTGDWAVHVDAQLGPGHAATVALRDAQGGRAELGLVLSSDGFAELTSSGKAAVTIDATAQRALRRGWNDIRLQSSQGRLSVLLNGWRALTDVDLPLAWPVRLSLVKPAGDVRTRFRFLRVSGAMEGANR</sequence>
<dbReference type="KEGG" id="ccos:Pan44_08770"/>
<gene>
    <name evidence="3" type="ORF">Pan44_08770</name>
</gene>
<dbReference type="AlphaFoldDB" id="A0A517S9R2"/>
<evidence type="ECO:0000313" key="3">
    <source>
        <dbReference type="EMBL" id="QDT52864.1"/>
    </source>
</evidence>
<evidence type="ECO:0000313" key="4">
    <source>
        <dbReference type="Proteomes" id="UP000315700"/>
    </source>
</evidence>
<dbReference type="Gene3D" id="3.40.50.1820">
    <property type="entry name" value="alpha/beta hydrolase"/>
    <property type="match status" value="1"/>
</dbReference>
<dbReference type="EMBL" id="CP036271">
    <property type="protein sequence ID" value="QDT52864.1"/>
    <property type="molecule type" value="Genomic_DNA"/>
</dbReference>
<dbReference type="InterPro" id="IPR029058">
    <property type="entry name" value="AB_hydrolase_fold"/>
</dbReference>
<reference evidence="3 4" key="1">
    <citation type="submission" date="2019-02" db="EMBL/GenBank/DDBJ databases">
        <title>Deep-cultivation of Planctomycetes and their phenomic and genomic characterization uncovers novel biology.</title>
        <authorList>
            <person name="Wiegand S."/>
            <person name="Jogler M."/>
            <person name="Boedeker C."/>
            <person name="Pinto D."/>
            <person name="Vollmers J."/>
            <person name="Rivas-Marin E."/>
            <person name="Kohn T."/>
            <person name="Peeters S.H."/>
            <person name="Heuer A."/>
            <person name="Rast P."/>
            <person name="Oberbeckmann S."/>
            <person name="Bunk B."/>
            <person name="Jeske O."/>
            <person name="Meyerdierks A."/>
            <person name="Storesund J.E."/>
            <person name="Kallscheuer N."/>
            <person name="Luecker S."/>
            <person name="Lage O.M."/>
            <person name="Pohl T."/>
            <person name="Merkel B.J."/>
            <person name="Hornburger P."/>
            <person name="Mueller R.-W."/>
            <person name="Bruemmer F."/>
            <person name="Labrenz M."/>
            <person name="Spormann A.M."/>
            <person name="Op den Camp H."/>
            <person name="Overmann J."/>
            <person name="Amann R."/>
            <person name="Jetten M.S.M."/>
            <person name="Mascher T."/>
            <person name="Medema M.H."/>
            <person name="Devos D.P."/>
            <person name="Kaster A.-K."/>
            <person name="Ovreas L."/>
            <person name="Rohde M."/>
            <person name="Galperin M.Y."/>
            <person name="Jogler C."/>
        </authorList>
    </citation>
    <scope>NUCLEOTIDE SEQUENCE [LARGE SCALE GENOMIC DNA]</scope>
    <source>
        <strain evidence="3 4">Pan44</strain>
    </source>
</reference>
<dbReference type="OrthoDB" id="282633at2"/>
<proteinExistence type="predicted"/>
<dbReference type="Pfam" id="PF00756">
    <property type="entry name" value="Esterase"/>
    <property type="match status" value="1"/>
</dbReference>
<dbReference type="Proteomes" id="UP000315700">
    <property type="component" value="Chromosome"/>
</dbReference>
<dbReference type="SUPFAM" id="SSF53474">
    <property type="entry name" value="alpha/beta-Hydrolases"/>
    <property type="match status" value="1"/>
</dbReference>
<keyword evidence="1 2" id="KW-0732">Signal</keyword>
<keyword evidence="4" id="KW-1185">Reference proteome</keyword>
<evidence type="ECO:0000256" key="1">
    <source>
        <dbReference type="ARBA" id="ARBA00022729"/>
    </source>
</evidence>
<dbReference type="InParanoid" id="A0A517S9R2"/>
<accession>A0A517S9R2</accession>
<feature type="signal peptide" evidence="2">
    <location>
        <begin position="1"/>
        <end position="19"/>
    </location>
</feature>
<protein>
    <submittedName>
        <fullName evidence="3">Esterase</fullName>
    </submittedName>
</protein>
<dbReference type="PANTHER" id="PTHR43037">
    <property type="entry name" value="UNNAMED PRODUCT-RELATED"/>
    <property type="match status" value="1"/>
</dbReference>
<dbReference type="InterPro" id="IPR050955">
    <property type="entry name" value="Plant_Biomass_Hydrol_Est"/>
</dbReference>
<name>A0A517S9R2_9PLAN</name>
<evidence type="ECO:0000256" key="2">
    <source>
        <dbReference type="SAM" id="SignalP"/>
    </source>
</evidence>
<dbReference type="InterPro" id="IPR000801">
    <property type="entry name" value="Esterase-like"/>
</dbReference>
<dbReference type="PROSITE" id="PS51257">
    <property type="entry name" value="PROKAR_LIPOPROTEIN"/>
    <property type="match status" value="1"/>
</dbReference>